<reference evidence="2 3" key="1">
    <citation type="submission" date="2016-10" db="EMBL/GenBank/DDBJ databases">
        <authorList>
            <person name="Varghese N."/>
            <person name="Submissions S."/>
        </authorList>
    </citation>
    <scope>NUCLEOTIDE SEQUENCE [LARGE SCALE GENOMIC DNA]</scope>
    <source>
        <strain evidence="2 3">WG10</strain>
    </source>
</reference>
<dbReference type="InterPro" id="IPR001387">
    <property type="entry name" value="Cro/C1-type_HTH"/>
</dbReference>
<evidence type="ECO:0000313" key="2">
    <source>
        <dbReference type="EMBL" id="SDD27048.1"/>
    </source>
</evidence>
<dbReference type="InterPro" id="IPR010982">
    <property type="entry name" value="Lambda_DNA-bd_dom_sf"/>
</dbReference>
<dbReference type="GO" id="GO:0003677">
    <property type="term" value="F:DNA binding"/>
    <property type="evidence" value="ECO:0007669"/>
    <property type="project" value="InterPro"/>
</dbReference>
<dbReference type="RefSeq" id="WP_149796980.1">
    <property type="nucleotide sequence ID" value="NZ_FMYT01000042.1"/>
</dbReference>
<dbReference type="SMART" id="SM00530">
    <property type="entry name" value="HTH_XRE"/>
    <property type="match status" value="1"/>
</dbReference>
<dbReference type="Pfam" id="PF01381">
    <property type="entry name" value="HTH_3"/>
    <property type="match status" value="1"/>
</dbReference>
<gene>
    <name evidence="2" type="ORF">SAMN04488597_1423</name>
</gene>
<dbReference type="Proteomes" id="UP000324896">
    <property type="component" value="Unassembled WGS sequence"/>
</dbReference>
<dbReference type="CDD" id="cd00093">
    <property type="entry name" value="HTH_XRE"/>
    <property type="match status" value="1"/>
</dbReference>
<dbReference type="Gene3D" id="1.10.260.40">
    <property type="entry name" value="lambda repressor-like DNA-binding domains"/>
    <property type="match status" value="1"/>
</dbReference>
<dbReference type="PROSITE" id="PS50943">
    <property type="entry name" value="HTH_CROC1"/>
    <property type="match status" value="1"/>
</dbReference>
<feature type="domain" description="HTH cro/C1-type" evidence="1">
    <location>
        <begin position="4"/>
        <end position="58"/>
    </location>
</feature>
<sequence length="78" mass="9255">MNPIIKMRKENGLTRNELSLVLDVPYSTLAEIENSNYSNPRQVIRKLADVFDVDEDLLLRDYNNCREEKRKEIMNKIK</sequence>
<proteinExistence type="predicted"/>
<name>A0A1G6TDA9_9FIRM</name>
<dbReference type="SUPFAM" id="SSF47413">
    <property type="entry name" value="lambda repressor-like DNA-binding domains"/>
    <property type="match status" value="1"/>
</dbReference>
<dbReference type="EMBL" id="FMYT01000042">
    <property type="protein sequence ID" value="SDD27048.1"/>
    <property type="molecule type" value="Genomic_DNA"/>
</dbReference>
<organism evidence="2 3">
    <name type="scientific">Halanaerobium congolense</name>
    <dbReference type="NCBI Taxonomy" id="54121"/>
    <lineage>
        <taxon>Bacteria</taxon>
        <taxon>Bacillati</taxon>
        <taxon>Bacillota</taxon>
        <taxon>Clostridia</taxon>
        <taxon>Halanaerobiales</taxon>
        <taxon>Halanaerobiaceae</taxon>
        <taxon>Halanaerobium</taxon>
    </lineage>
</organism>
<evidence type="ECO:0000259" key="1">
    <source>
        <dbReference type="PROSITE" id="PS50943"/>
    </source>
</evidence>
<evidence type="ECO:0000313" key="3">
    <source>
        <dbReference type="Proteomes" id="UP000324896"/>
    </source>
</evidence>
<dbReference type="AlphaFoldDB" id="A0A1G6TDA9"/>
<accession>A0A1G6TDA9</accession>
<protein>
    <submittedName>
        <fullName evidence="2">Helix-turn-helix</fullName>
    </submittedName>
</protein>